<evidence type="ECO:0000256" key="1">
    <source>
        <dbReference type="ARBA" id="ARBA00022630"/>
    </source>
</evidence>
<protein>
    <recommendedName>
        <fullName evidence="3">FAD-dependent oxidoreductase 2 FAD-binding domain-containing protein</fullName>
    </recommendedName>
</protein>
<evidence type="ECO:0000313" key="5">
    <source>
        <dbReference type="Proteomes" id="UP000465622"/>
    </source>
</evidence>
<dbReference type="SUPFAM" id="SSF51905">
    <property type="entry name" value="FAD/NAD(P)-binding domain"/>
    <property type="match status" value="1"/>
</dbReference>
<reference evidence="4 5" key="1">
    <citation type="journal article" date="2019" name="Emerg. Microbes Infect.">
        <title>Comprehensive subspecies identification of 175 nontuberculous mycobacteria species based on 7547 genomic profiles.</title>
        <authorList>
            <person name="Matsumoto Y."/>
            <person name="Kinjo T."/>
            <person name="Motooka D."/>
            <person name="Nabeya D."/>
            <person name="Jung N."/>
            <person name="Uechi K."/>
            <person name="Horii T."/>
            <person name="Iida T."/>
            <person name="Fujita J."/>
            <person name="Nakamura S."/>
        </authorList>
    </citation>
    <scope>NUCLEOTIDE SEQUENCE [LARGE SCALE GENOMIC DNA]</scope>
    <source>
        <strain evidence="4 5">JCM 12375</strain>
    </source>
</reference>
<dbReference type="Gene3D" id="3.50.50.60">
    <property type="entry name" value="FAD/NAD(P)-binding domain"/>
    <property type="match status" value="1"/>
</dbReference>
<proteinExistence type="predicted"/>
<dbReference type="EMBL" id="AP022567">
    <property type="protein sequence ID" value="BBX32020.1"/>
    <property type="molecule type" value="Genomic_DNA"/>
</dbReference>
<evidence type="ECO:0000313" key="4">
    <source>
        <dbReference type="EMBL" id="BBX32020.1"/>
    </source>
</evidence>
<evidence type="ECO:0000256" key="2">
    <source>
        <dbReference type="ARBA" id="ARBA00023002"/>
    </source>
</evidence>
<dbReference type="Gene3D" id="3.90.700.10">
    <property type="entry name" value="Succinate dehydrogenase/fumarate reductase flavoprotein, catalytic domain"/>
    <property type="match status" value="1"/>
</dbReference>
<dbReference type="InterPro" id="IPR036188">
    <property type="entry name" value="FAD/NAD-bd_sf"/>
</dbReference>
<organism evidence="4 5">
    <name type="scientific">Mycolicibacterium mageritense</name>
    <name type="common">Mycobacterium mageritense</name>
    <dbReference type="NCBI Taxonomy" id="53462"/>
    <lineage>
        <taxon>Bacteria</taxon>
        <taxon>Bacillati</taxon>
        <taxon>Actinomycetota</taxon>
        <taxon>Actinomycetes</taxon>
        <taxon>Mycobacteriales</taxon>
        <taxon>Mycobacteriaceae</taxon>
        <taxon>Mycolicibacterium</taxon>
    </lineage>
</organism>
<gene>
    <name evidence="4" type="ORF">MMAGJ_13020</name>
</gene>
<dbReference type="InterPro" id="IPR027477">
    <property type="entry name" value="Succ_DH/fumarate_Rdtase_cat_sf"/>
</dbReference>
<dbReference type="PANTHER" id="PTHR43260">
    <property type="entry name" value="3-KETOSTEROID-DELTA-1-DEHYDROGENASE"/>
    <property type="match status" value="1"/>
</dbReference>
<accession>A0ABM7HNC5</accession>
<sequence>MADADVIVVGAGLAGLVAACELVERGHRVLIVDQENAANLGGQAFWSFGGLFFVDSPEQRRLGIRDSQELALQDWLGTAGFDRPEDHWPREWAHAYVDFAAGEKRSWLRARGLQTFPLVGWAERGGYDALGHGNSVPRFHITWGTGPAIVEVFARRVRNNPLVRFAHRHRVDELIVSDNMVTGVRGSVLEPSDAPRGAASSRNVVGEFEFHASAVIVASGGIGGNHELVRQNWPARMGRVPEQLLSGVPAHVDGRMIGIAETAGARVINSDRMWHYTEGITNYDPIWPDHGIRILPGPSSLWLDANGKRLPVPLYPGFDTLGTLEHICRTGQDYTWFILNARIIAKEFALSGQEQNPDLTSRSVRDVLSRVRPGAPGPVQAFVDRGVDFVSAHSLRELVIAMNAVPDVEPLDYATVAAEVTARDREVVNKFTKDGQITAIRAARGYLGDRFSRVVAPHRLTDPKAGPLIAVKLHILTRKSLGGLETDLDSRVLKANGAPFSGLYAAGEAAGFGGGGVHGYRSLEGTFLGGCIFSGRAAGRGPGSGGRHRLDRRRVRRSELRAVLRLEHLEVGPGHLGEPAVVDAAGVRFDDALMDRHGVGRCDRAQEVHGLRDFHPRRGGRGGQHVDGLTGHEQRIAGMHEPCRMLVVTDQVRNVVDDRDFRMDHRVPAADAPHVERADAEGVADVHRLPRCTELRRGLRIGVQRRLRVGVEQCGQPRGVGVVGVLVGDQDRRQSRDALESVREIARIEQHAGVVDCGEKARMSEMRQLHGYIVALSGWIHADDLGGGVRGQRAVCRTRPGVGGALRLPAAV</sequence>
<keyword evidence="5" id="KW-1185">Reference proteome</keyword>
<feature type="domain" description="FAD-dependent oxidoreductase 2 FAD-binding" evidence="3">
    <location>
        <begin position="5"/>
        <end position="528"/>
    </location>
</feature>
<evidence type="ECO:0000259" key="3">
    <source>
        <dbReference type="Pfam" id="PF00890"/>
    </source>
</evidence>
<name>A0ABM7HNC5_MYCME</name>
<dbReference type="PANTHER" id="PTHR43260:SF1">
    <property type="entry name" value="KSDD-LIKE STEROID DEHYDROGENASE RV0785"/>
    <property type="match status" value="1"/>
</dbReference>
<dbReference type="NCBIfam" id="NF009472">
    <property type="entry name" value="PRK12834.1"/>
    <property type="match status" value="1"/>
</dbReference>
<keyword evidence="1" id="KW-0285">Flavoprotein</keyword>
<dbReference type="InterPro" id="IPR014614">
    <property type="entry name" value="KsdD_DH"/>
</dbReference>
<dbReference type="Pfam" id="PF00890">
    <property type="entry name" value="FAD_binding_2"/>
    <property type="match status" value="1"/>
</dbReference>
<dbReference type="InterPro" id="IPR003953">
    <property type="entry name" value="FAD-dep_OxRdtase_2_FAD-bd"/>
</dbReference>
<keyword evidence="2" id="KW-0560">Oxidoreductase</keyword>
<dbReference type="Proteomes" id="UP000465622">
    <property type="component" value="Chromosome"/>
</dbReference>